<reference evidence="2 3" key="1">
    <citation type="journal article" date="2016" name="Sci. Rep.">
        <title>The genome sequence of the outbreeding globe artichoke constructed de novo incorporating a phase-aware low-pass sequencing strategy of F1 progeny.</title>
        <authorList>
            <person name="Scaglione D."/>
            <person name="Reyes-Chin-Wo S."/>
            <person name="Acquadro A."/>
            <person name="Froenicke L."/>
            <person name="Portis E."/>
            <person name="Beitel C."/>
            <person name="Tirone M."/>
            <person name="Mauro R."/>
            <person name="Lo Monaco A."/>
            <person name="Mauromicale G."/>
            <person name="Faccioli P."/>
            <person name="Cattivelli L."/>
            <person name="Rieseberg L."/>
            <person name="Michelmore R."/>
            <person name="Lanteri S."/>
        </authorList>
    </citation>
    <scope>NUCLEOTIDE SEQUENCE [LARGE SCALE GENOMIC DNA]</scope>
    <source>
        <strain evidence="2">2C</strain>
    </source>
</reference>
<dbReference type="Proteomes" id="UP000243975">
    <property type="component" value="Unassembled WGS sequence"/>
</dbReference>
<dbReference type="Gene3D" id="1.10.287.110">
    <property type="entry name" value="DnaJ domain"/>
    <property type="match status" value="2"/>
</dbReference>
<dbReference type="PRINTS" id="PR00625">
    <property type="entry name" value="JDOMAIN"/>
</dbReference>
<dbReference type="SUPFAM" id="SSF46565">
    <property type="entry name" value="Chaperone J-domain"/>
    <property type="match status" value="2"/>
</dbReference>
<keyword evidence="3" id="KW-1185">Reference proteome</keyword>
<dbReference type="Pfam" id="PF00226">
    <property type="entry name" value="DnaJ"/>
    <property type="match status" value="2"/>
</dbReference>
<gene>
    <name evidence="2" type="ORF">Ccrd_025757</name>
</gene>
<protein>
    <recommendedName>
        <fullName evidence="1">J domain-containing protein</fullName>
    </recommendedName>
</protein>
<dbReference type="STRING" id="59895.A0A118JS74"/>
<organism evidence="2 3">
    <name type="scientific">Cynara cardunculus var. scolymus</name>
    <name type="common">Globe artichoke</name>
    <name type="synonym">Cynara scolymus</name>
    <dbReference type="NCBI Taxonomy" id="59895"/>
    <lineage>
        <taxon>Eukaryota</taxon>
        <taxon>Viridiplantae</taxon>
        <taxon>Streptophyta</taxon>
        <taxon>Embryophyta</taxon>
        <taxon>Tracheophyta</taxon>
        <taxon>Spermatophyta</taxon>
        <taxon>Magnoliopsida</taxon>
        <taxon>eudicotyledons</taxon>
        <taxon>Gunneridae</taxon>
        <taxon>Pentapetalae</taxon>
        <taxon>asterids</taxon>
        <taxon>campanulids</taxon>
        <taxon>Asterales</taxon>
        <taxon>Asteraceae</taxon>
        <taxon>Carduoideae</taxon>
        <taxon>Cardueae</taxon>
        <taxon>Carduinae</taxon>
        <taxon>Cynara</taxon>
    </lineage>
</organism>
<dbReference type="EMBL" id="LEKV01005339">
    <property type="protein sequence ID" value="KVH88762.1"/>
    <property type="molecule type" value="Genomic_DNA"/>
</dbReference>
<proteinExistence type="predicted"/>
<sequence length="303" mass="35623">MALKMNFVLQKSDHFMLKKDRQSINGIKVATISCRARSSELPTINKKNLYQVLSLESQTVGFHELKKAYRAKARQIHPDVVPSSVKEECTKKFVELREAYEILSDPNSRRLYDLSLVESKCNSRMVWEMQLEGLKQRSANRSERRNDIFVKDLMLNKERNSYGIKNRSISCRIQELPIQKKNLYQVLSLESRTVSFDEVKKAYRMKALQLHPDVCPSSIREECTKQFVELQKAYEVLSDPNSRRMYDNELSLIESFGRHGCYDDEQKGNNFVSRKVWEMQLAGLKKRSADRMERMKNEFMERI</sequence>
<evidence type="ECO:0000313" key="3">
    <source>
        <dbReference type="Proteomes" id="UP000243975"/>
    </source>
</evidence>
<comment type="caution">
    <text evidence="2">The sequence shown here is derived from an EMBL/GenBank/DDBJ whole genome shotgun (WGS) entry which is preliminary data.</text>
</comment>
<feature type="domain" description="J" evidence="1">
    <location>
        <begin position="182"/>
        <end position="250"/>
    </location>
</feature>
<dbReference type="SMART" id="SM00271">
    <property type="entry name" value="DnaJ"/>
    <property type="match status" value="2"/>
</dbReference>
<dbReference type="CDD" id="cd06257">
    <property type="entry name" value="DnaJ"/>
    <property type="match status" value="2"/>
</dbReference>
<dbReference type="InterPro" id="IPR036869">
    <property type="entry name" value="J_dom_sf"/>
</dbReference>
<evidence type="ECO:0000259" key="1">
    <source>
        <dbReference type="PROSITE" id="PS50076"/>
    </source>
</evidence>
<dbReference type="InterPro" id="IPR018253">
    <property type="entry name" value="DnaJ_domain_CS"/>
</dbReference>
<name>A0A118JS74_CYNCS</name>
<dbReference type="AlphaFoldDB" id="A0A118JS74"/>
<feature type="domain" description="J" evidence="1">
    <location>
        <begin position="48"/>
        <end position="116"/>
    </location>
</feature>
<dbReference type="PROSITE" id="PS50076">
    <property type="entry name" value="DNAJ_2"/>
    <property type="match status" value="2"/>
</dbReference>
<dbReference type="InterPro" id="IPR053232">
    <property type="entry name" value="DnaJ_C/III_chloroplastic"/>
</dbReference>
<dbReference type="PANTHER" id="PTHR45090">
    <property type="entry name" value="CHAPERONE PROTEIN DNAJ 20 CHLOROPLASTIC"/>
    <property type="match status" value="1"/>
</dbReference>
<dbReference type="PANTHER" id="PTHR45090:SF3">
    <property type="entry name" value="OS09G0368800 PROTEIN"/>
    <property type="match status" value="1"/>
</dbReference>
<dbReference type="OMA" id="SIREECT"/>
<evidence type="ECO:0000313" key="2">
    <source>
        <dbReference type="EMBL" id="KVH88762.1"/>
    </source>
</evidence>
<dbReference type="GO" id="GO:0009507">
    <property type="term" value="C:chloroplast"/>
    <property type="evidence" value="ECO:0007669"/>
    <property type="project" value="TreeGrafter"/>
</dbReference>
<dbReference type="PROSITE" id="PS00636">
    <property type="entry name" value="DNAJ_1"/>
    <property type="match status" value="2"/>
</dbReference>
<dbReference type="Gramene" id="KVH88762">
    <property type="protein sequence ID" value="KVH88762"/>
    <property type="gene ID" value="Ccrd_025757"/>
</dbReference>
<accession>A0A118JS74</accession>
<dbReference type="InterPro" id="IPR001623">
    <property type="entry name" value="DnaJ_domain"/>
</dbReference>